<evidence type="ECO:0000313" key="1">
    <source>
        <dbReference type="EMBL" id="TWW12374.1"/>
    </source>
</evidence>
<protein>
    <submittedName>
        <fullName evidence="1">Sulfatase</fullName>
    </submittedName>
</protein>
<reference evidence="1 2" key="1">
    <citation type="submission" date="2019-08" db="EMBL/GenBank/DDBJ databases">
        <title>100 year-old enigma solved: identification of Planctomyces bekefii, the type genus and species of the phylum Planctomycetes.</title>
        <authorList>
            <person name="Svetlana D.N."/>
            <person name="Overmann J."/>
        </authorList>
    </citation>
    <scope>NUCLEOTIDE SEQUENCE [LARGE SCALE GENOMIC DNA]</scope>
    <source>
        <strain evidence="1">Phe10_nw2017</strain>
    </source>
</reference>
<dbReference type="SUPFAM" id="SSF53649">
    <property type="entry name" value="Alkaline phosphatase-like"/>
    <property type="match status" value="1"/>
</dbReference>
<keyword evidence="2" id="KW-1185">Reference proteome</keyword>
<dbReference type="Pfam" id="PF07394">
    <property type="entry name" value="DUF1501"/>
    <property type="match status" value="1"/>
</dbReference>
<dbReference type="EMBL" id="SRHE01000016">
    <property type="protein sequence ID" value="TWW12374.1"/>
    <property type="molecule type" value="Genomic_DNA"/>
</dbReference>
<accession>A0A5C6MDV8</accession>
<dbReference type="InterPro" id="IPR017850">
    <property type="entry name" value="Alkaline_phosphatase_core_sf"/>
</dbReference>
<dbReference type="PANTHER" id="PTHR43737:SF1">
    <property type="entry name" value="DUF1501 DOMAIN-CONTAINING PROTEIN"/>
    <property type="match status" value="1"/>
</dbReference>
<dbReference type="Proteomes" id="UP000321083">
    <property type="component" value="Unassembled WGS sequence"/>
</dbReference>
<proteinExistence type="predicted"/>
<sequence length="475" mass="51699">MNTGLNRRQVLQQSALGFGSLALAGLLSDSARADSTGGTPLAPRAPHFPATAARVVFLFMHGGISHIDSFDPKPQLTAMNGQPLPFAKPKFEFAPTGNLLASPWKFRNYGQSGIEVSDLFPCIGNCVDDIAVIRSMNGSDLVSHGPALLNINTGSGVFARPSLGAWTLYGLGSENQNLPGFISLSPSLYHGGAQNYGASFLPATFQGTRIGDGSTHFRDARLSSLTPGQTPALQRLQLDLLKRRNQRHLAEQGPDSALEARIDSFEMAFRMQAEAPDIMDISRESAAMQNAYGVDAEPTDEFARQCLLARRCLEAGVRFVQVNFSYPRNYWDAHGDLRNNHTSNAARVDQPIAALLQDLKTRGLLAETLVVFATEFGRTPAAQGHDGRDHHPHAFSCWLAGGGIRGGLTYGQTDEFGYYVTENKVTMPDFHATILHTLGLDHEKLTFRHAGRDYRLTDVHGHVIRNILNQPAPAT</sequence>
<reference evidence="1 2" key="2">
    <citation type="submission" date="2019-08" db="EMBL/GenBank/DDBJ databases">
        <authorList>
            <person name="Henke P."/>
        </authorList>
    </citation>
    <scope>NUCLEOTIDE SEQUENCE [LARGE SCALE GENOMIC DNA]</scope>
    <source>
        <strain evidence="1">Phe10_nw2017</strain>
    </source>
</reference>
<organism evidence="1 2">
    <name type="scientific">Planctomyces bekefii</name>
    <dbReference type="NCBI Taxonomy" id="1653850"/>
    <lineage>
        <taxon>Bacteria</taxon>
        <taxon>Pseudomonadati</taxon>
        <taxon>Planctomycetota</taxon>
        <taxon>Planctomycetia</taxon>
        <taxon>Planctomycetales</taxon>
        <taxon>Planctomycetaceae</taxon>
        <taxon>Planctomyces</taxon>
    </lineage>
</organism>
<gene>
    <name evidence="1" type="ORF">E3A20_01820</name>
</gene>
<evidence type="ECO:0000313" key="2">
    <source>
        <dbReference type="Proteomes" id="UP000321083"/>
    </source>
</evidence>
<dbReference type="Gene3D" id="3.40.720.10">
    <property type="entry name" value="Alkaline Phosphatase, subunit A"/>
    <property type="match status" value="1"/>
</dbReference>
<dbReference type="PROSITE" id="PS51318">
    <property type="entry name" value="TAT"/>
    <property type="match status" value="1"/>
</dbReference>
<dbReference type="InterPro" id="IPR010869">
    <property type="entry name" value="DUF1501"/>
</dbReference>
<dbReference type="AlphaFoldDB" id="A0A5C6MDV8"/>
<dbReference type="PANTHER" id="PTHR43737">
    <property type="entry name" value="BLL7424 PROTEIN"/>
    <property type="match status" value="1"/>
</dbReference>
<comment type="caution">
    <text evidence="1">The sequence shown here is derived from an EMBL/GenBank/DDBJ whole genome shotgun (WGS) entry which is preliminary data.</text>
</comment>
<dbReference type="InterPro" id="IPR006311">
    <property type="entry name" value="TAT_signal"/>
</dbReference>
<name>A0A5C6MDV8_9PLAN</name>